<keyword evidence="2" id="KW-0597">Phosphoprotein</keyword>
<dbReference type="PROSITE" id="PS50110">
    <property type="entry name" value="RESPONSE_REGULATORY"/>
    <property type="match status" value="1"/>
</dbReference>
<dbReference type="SMART" id="SM00448">
    <property type="entry name" value="REC"/>
    <property type="match status" value="1"/>
</dbReference>
<protein>
    <submittedName>
        <fullName evidence="4">Fused response regulator/phosphatase</fullName>
    </submittedName>
</protein>
<dbReference type="Gene3D" id="3.40.50.2300">
    <property type="match status" value="1"/>
</dbReference>
<keyword evidence="5" id="KW-1185">Reference proteome</keyword>
<dbReference type="InterPro" id="IPR036457">
    <property type="entry name" value="PPM-type-like_dom_sf"/>
</dbReference>
<dbReference type="InterPro" id="IPR001932">
    <property type="entry name" value="PPM-type_phosphatase-like_dom"/>
</dbReference>
<evidence type="ECO:0000256" key="1">
    <source>
        <dbReference type="ARBA" id="ARBA00022801"/>
    </source>
</evidence>
<feature type="domain" description="Response regulatory" evidence="3">
    <location>
        <begin position="2"/>
        <end position="119"/>
    </location>
</feature>
<dbReference type="Gene3D" id="3.30.565.10">
    <property type="entry name" value="Histidine kinase-like ATPase, C-terminal domain"/>
    <property type="match status" value="1"/>
</dbReference>
<evidence type="ECO:0000259" key="3">
    <source>
        <dbReference type="PROSITE" id="PS50110"/>
    </source>
</evidence>
<dbReference type="InterPro" id="IPR011006">
    <property type="entry name" value="CheY-like_superfamily"/>
</dbReference>
<dbReference type="PANTHER" id="PTHR43156:SF2">
    <property type="entry name" value="STAGE II SPORULATION PROTEIN E"/>
    <property type="match status" value="1"/>
</dbReference>
<dbReference type="PANTHER" id="PTHR43156">
    <property type="entry name" value="STAGE II SPORULATION PROTEIN E-RELATED"/>
    <property type="match status" value="1"/>
</dbReference>
<reference evidence="4 5" key="1">
    <citation type="journal article" date="2024" name="ISME J.">
        <title>Tailless and filamentous prophages are predominant in marine Vibrio.</title>
        <authorList>
            <person name="Steensen K."/>
            <person name="Seneca J."/>
            <person name="Bartlau N."/>
            <person name="Yu X.A."/>
            <person name="Hussain F.A."/>
            <person name="Polz M.F."/>
        </authorList>
    </citation>
    <scope>NUCLEOTIDE SEQUENCE [LARGE SCALE GENOMIC DNA]</scope>
    <source>
        <strain evidence="4 5">10N.222.51.A1</strain>
    </source>
</reference>
<evidence type="ECO:0000313" key="4">
    <source>
        <dbReference type="EMBL" id="MFA0569432.1"/>
    </source>
</evidence>
<evidence type="ECO:0000256" key="2">
    <source>
        <dbReference type="PROSITE-ProRule" id="PRU00169"/>
    </source>
</evidence>
<keyword evidence="1" id="KW-0378">Hydrolase</keyword>
<dbReference type="InterPro" id="IPR052016">
    <property type="entry name" value="Bact_Sigma-Reg"/>
</dbReference>
<name>A0ABV4NDD5_9VIBR</name>
<dbReference type="InterPro" id="IPR036890">
    <property type="entry name" value="HATPase_C_sf"/>
</dbReference>
<dbReference type="SUPFAM" id="SSF52172">
    <property type="entry name" value="CheY-like"/>
    <property type="match status" value="1"/>
</dbReference>
<dbReference type="InterPro" id="IPR001789">
    <property type="entry name" value="Sig_transdc_resp-reg_receiver"/>
</dbReference>
<dbReference type="Proteomes" id="UP001570417">
    <property type="component" value="Unassembled WGS sequence"/>
</dbReference>
<dbReference type="SMART" id="SM00331">
    <property type="entry name" value="PP2C_SIG"/>
    <property type="match status" value="1"/>
</dbReference>
<gene>
    <name evidence="4" type="ORF">AB4566_14260</name>
</gene>
<dbReference type="CDD" id="cd16936">
    <property type="entry name" value="HATPase_RsbW-like"/>
    <property type="match status" value="1"/>
</dbReference>
<dbReference type="RefSeq" id="WP_273294066.1">
    <property type="nucleotide sequence ID" value="NZ_JBFRUW010000051.1"/>
</dbReference>
<proteinExistence type="predicted"/>
<dbReference type="Pfam" id="PF07228">
    <property type="entry name" value="SpoIIE"/>
    <property type="match status" value="1"/>
</dbReference>
<evidence type="ECO:0000313" key="5">
    <source>
        <dbReference type="Proteomes" id="UP001570417"/>
    </source>
</evidence>
<comment type="caution">
    <text evidence="4">The sequence shown here is derived from an EMBL/GenBank/DDBJ whole genome shotgun (WGS) entry which is preliminary data.</text>
</comment>
<feature type="modified residue" description="4-aspartylphosphate" evidence="2">
    <location>
        <position position="53"/>
    </location>
</feature>
<dbReference type="Pfam" id="PF00072">
    <property type="entry name" value="Response_reg"/>
    <property type="match status" value="1"/>
</dbReference>
<organism evidence="4 5">
    <name type="scientific">Vibrio gallaecicus</name>
    <dbReference type="NCBI Taxonomy" id="552386"/>
    <lineage>
        <taxon>Bacteria</taxon>
        <taxon>Pseudomonadati</taxon>
        <taxon>Pseudomonadota</taxon>
        <taxon>Gammaproteobacteria</taxon>
        <taxon>Vibrionales</taxon>
        <taxon>Vibrionaceae</taxon>
        <taxon>Vibrio</taxon>
    </lineage>
</organism>
<sequence>MRIVVVDDHETNRELCRFMLNDIAEQFYAFEDGASVVESMKEMSILPDIIILDVMMPVKDGFETAKDIRKAFPDHHIPILFLSVLDDKDSYKRCLNLGDDFIPKPIDRSVLLAKVQAHFRIARMHNELREQRDELHHFHEQVNYDHSIAESIFTNLMDEMSSLLSNISGLKYISTPSTVFNGDLILVANRPHGGVYVMIADATGHGLPAAISAIPATRAFFSMAAKGLSLGEIVTEVNDSLVRFLPMGMMLAASVFEIKSNGLDVSWWGGGLPDSYVLDSEGNILHQLRSSHMPLGVLDKHEFEVNLVNMKLEKGHQIISYTDGVTEAVNLDGEQFGQDRLESTFQQPCAVQSGSIIETLYEEVHHFSTERESDDVSILQMNFPIKNRQPQVSTTQASGISNVPSSASLFFPKSVLTQVTVMAEVRQYLTGIISGGQDLDLVCSVLSELFANAIEHGLLNLDSKMKDDPDGFYSFYQLREQRLRKLDESAWVQLKLDFKPEESQLIMQLEHNGSGFDINRYNQPDDMQSYGRGIILVSHLCHSLHYYNEGKGVTAVYCLGSANEFCE</sequence>
<dbReference type="Gene3D" id="3.60.40.10">
    <property type="entry name" value="PPM-type phosphatase domain"/>
    <property type="match status" value="1"/>
</dbReference>
<dbReference type="EMBL" id="JBFRUW010000051">
    <property type="protein sequence ID" value="MFA0569432.1"/>
    <property type="molecule type" value="Genomic_DNA"/>
</dbReference>
<accession>A0ABV4NDD5</accession>